<keyword evidence="1" id="KW-0479">Metal-binding</keyword>
<name>A0A0A6PDL6_9GAMM</name>
<reference evidence="2 3" key="1">
    <citation type="journal article" date="2016" name="Front. Microbiol.">
        <title>Single-Cell (Meta-)Genomics of a Dimorphic Candidatus Thiomargarita nelsonii Reveals Genomic Plasticity.</title>
        <authorList>
            <person name="Flood B.E."/>
            <person name="Fliss P."/>
            <person name="Jones D.S."/>
            <person name="Dick G.J."/>
            <person name="Jain S."/>
            <person name="Kaster A.K."/>
            <person name="Winkel M."/>
            <person name="Mussmann M."/>
            <person name="Bailey J."/>
        </authorList>
    </citation>
    <scope>NUCLEOTIDE SEQUENCE [LARGE SCALE GENOMIC DNA]</scope>
    <source>
        <strain evidence="2">Hydrate Ridge</strain>
    </source>
</reference>
<dbReference type="Pfam" id="PF13714">
    <property type="entry name" value="PEP_mutase"/>
    <property type="match status" value="1"/>
</dbReference>
<evidence type="ECO:0000313" key="3">
    <source>
        <dbReference type="Proteomes" id="UP000030428"/>
    </source>
</evidence>
<dbReference type="CDD" id="cd00377">
    <property type="entry name" value="ICL_PEPM"/>
    <property type="match status" value="1"/>
</dbReference>
<evidence type="ECO:0000313" key="2">
    <source>
        <dbReference type="EMBL" id="KHD08823.1"/>
    </source>
</evidence>
<dbReference type="PANTHER" id="PTHR42905:SF16">
    <property type="entry name" value="CARBOXYPHOSPHONOENOLPYRUVATE PHOSPHONOMUTASE-LIKE PROTEIN (AFU_ORTHOLOGUE AFUA_5G07230)"/>
    <property type="match status" value="1"/>
</dbReference>
<dbReference type="Proteomes" id="UP000030428">
    <property type="component" value="Unassembled WGS sequence"/>
</dbReference>
<protein>
    <recommendedName>
        <fullName evidence="4">Carboxyvinyl-carboxyphosphonate phosphorylmutase</fullName>
    </recommendedName>
</protein>
<dbReference type="SUPFAM" id="SSF51621">
    <property type="entry name" value="Phosphoenolpyruvate/pyruvate domain"/>
    <property type="match status" value="1"/>
</dbReference>
<dbReference type="GO" id="GO:0046872">
    <property type="term" value="F:metal ion binding"/>
    <property type="evidence" value="ECO:0007669"/>
    <property type="project" value="UniProtKB-KW"/>
</dbReference>
<dbReference type="PANTHER" id="PTHR42905">
    <property type="entry name" value="PHOSPHOENOLPYRUVATE CARBOXYLASE"/>
    <property type="match status" value="1"/>
</dbReference>
<dbReference type="GO" id="GO:0003824">
    <property type="term" value="F:catalytic activity"/>
    <property type="evidence" value="ECO:0007669"/>
    <property type="project" value="InterPro"/>
</dbReference>
<dbReference type="EMBL" id="JSZA02000077">
    <property type="protein sequence ID" value="KHD08823.1"/>
    <property type="molecule type" value="Genomic_DNA"/>
</dbReference>
<sequence>MNFKALHEKCNCLVLGGAWNPLSAMIMEQKCFKAVGTTSWGVANEFGYQDGEKISFDDYVFMVKKMLAVISIPLSIDIETGFSNNDNGVAENVLRLAELGVAGINIEDSSKDNTALVSVDAFSAILEKIRTTLDTKGFTDFFVNARIDTYLQLKNPLAETISRAQSFEKHGANGIFVPFMSDDADIKALISEIKVPLNILSLPNLSDVEHAKKIGVRRLSFGNAMSDAIISDIERYSDKILSNHNTSSLYDHGKLSTNFN</sequence>
<comment type="caution">
    <text evidence="2">The sequence shown here is derived from an EMBL/GenBank/DDBJ whole genome shotgun (WGS) entry which is preliminary data.</text>
</comment>
<gene>
    <name evidence="2" type="ORF">PN36_19025</name>
</gene>
<dbReference type="Gene3D" id="3.20.20.60">
    <property type="entry name" value="Phosphoenolpyruvate-binding domains"/>
    <property type="match status" value="1"/>
</dbReference>
<dbReference type="InterPro" id="IPR039556">
    <property type="entry name" value="ICL/PEPM"/>
</dbReference>
<organism evidence="2 3">
    <name type="scientific">Candidatus Thiomargarita nelsonii</name>
    <dbReference type="NCBI Taxonomy" id="1003181"/>
    <lineage>
        <taxon>Bacteria</taxon>
        <taxon>Pseudomonadati</taxon>
        <taxon>Pseudomonadota</taxon>
        <taxon>Gammaproteobacteria</taxon>
        <taxon>Thiotrichales</taxon>
        <taxon>Thiotrichaceae</taxon>
        <taxon>Thiomargarita</taxon>
    </lineage>
</organism>
<evidence type="ECO:0000256" key="1">
    <source>
        <dbReference type="ARBA" id="ARBA00022723"/>
    </source>
</evidence>
<evidence type="ECO:0008006" key="4">
    <source>
        <dbReference type="Google" id="ProtNLM"/>
    </source>
</evidence>
<dbReference type="InterPro" id="IPR015813">
    <property type="entry name" value="Pyrv/PenolPyrv_kinase-like_dom"/>
</dbReference>
<keyword evidence="3" id="KW-1185">Reference proteome</keyword>
<accession>A0A0A6PDL6</accession>
<dbReference type="AlphaFoldDB" id="A0A0A6PDL6"/>
<dbReference type="InterPro" id="IPR040442">
    <property type="entry name" value="Pyrv_kinase-like_dom_sf"/>
</dbReference>
<proteinExistence type="predicted"/>